<evidence type="ECO:0000313" key="3">
    <source>
        <dbReference type="EMBL" id="GFO85101.1"/>
    </source>
</evidence>
<dbReference type="InterPro" id="IPR050330">
    <property type="entry name" value="Bact_OuterMem_StrucFunc"/>
</dbReference>
<dbReference type="Proteomes" id="UP000613208">
    <property type="component" value="Unassembled WGS sequence"/>
</dbReference>
<dbReference type="GO" id="GO:0016020">
    <property type="term" value="C:membrane"/>
    <property type="evidence" value="ECO:0007669"/>
    <property type="project" value="UniProtKB-UniRule"/>
</dbReference>
<name>A0A916VCW4_9FIRM</name>
<protein>
    <submittedName>
        <fullName evidence="3">Membrane protein</fullName>
    </submittedName>
</protein>
<dbReference type="PANTHER" id="PTHR30329">
    <property type="entry name" value="STATOR ELEMENT OF FLAGELLAR MOTOR COMPLEX"/>
    <property type="match status" value="1"/>
</dbReference>
<evidence type="ECO:0000259" key="2">
    <source>
        <dbReference type="PROSITE" id="PS51123"/>
    </source>
</evidence>
<dbReference type="PANTHER" id="PTHR30329:SF21">
    <property type="entry name" value="LIPOPROTEIN YIAD-RELATED"/>
    <property type="match status" value="1"/>
</dbReference>
<dbReference type="InterPro" id="IPR006665">
    <property type="entry name" value="OmpA-like"/>
</dbReference>
<dbReference type="Gene3D" id="3.30.1330.60">
    <property type="entry name" value="OmpA-like domain"/>
    <property type="match status" value="1"/>
</dbReference>
<sequence>MSRQKKKRNRKFMDYWQSYSDMMAALLLVFILIVFAVIQKLQTQQDEIAAKQAIVDKQKITIEKLGGDADGGTTKFEEMEKKVSRIIGVKAEIIEDLRKELDNVNLEIDGQTGAIQFDSEILFDTDKSNLKASGKKELDRFMKGYFKVLLNDKFKDNIAEIIVEGHTDTDGTYDYNLELSQKRALSVARYCLNSKNLDLDSDQKQDLRRMITANGRSFSNPIRKSDGSIDKNKSRRVVFQFRLKDDEMIQQLQDILNGKE</sequence>
<evidence type="ECO:0000256" key="1">
    <source>
        <dbReference type="PROSITE-ProRule" id="PRU00473"/>
    </source>
</evidence>
<dbReference type="RefSeq" id="WP_201310811.1">
    <property type="nucleotide sequence ID" value="NZ_BLYI01000031.1"/>
</dbReference>
<accession>A0A916VCW4</accession>
<comment type="caution">
    <text evidence="3">The sequence shown here is derived from an EMBL/GenBank/DDBJ whole genome shotgun (WGS) entry which is preliminary data.</text>
</comment>
<dbReference type="SUPFAM" id="SSF103088">
    <property type="entry name" value="OmpA-like"/>
    <property type="match status" value="1"/>
</dbReference>
<organism evidence="3 4">
    <name type="scientific">Anaerostipes butyraticus</name>
    <dbReference type="NCBI Taxonomy" id="645466"/>
    <lineage>
        <taxon>Bacteria</taxon>
        <taxon>Bacillati</taxon>
        <taxon>Bacillota</taxon>
        <taxon>Clostridia</taxon>
        <taxon>Lachnospirales</taxon>
        <taxon>Lachnospiraceae</taxon>
        <taxon>Anaerostipes</taxon>
    </lineage>
</organism>
<dbReference type="EMBL" id="BLYI01000031">
    <property type="protein sequence ID" value="GFO85101.1"/>
    <property type="molecule type" value="Genomic_DNA"/>
</dbReference>
<keyword evidence="1" id="KW-0472">Membrane</keyword>
<keyword evidence="4" id="KW-1185">Reference proteome</keyword>
<feature type="domain" description="OmpA-like" evidence="2">
    <location>
        <begin position="110"/>
        <end position="245"/>
    </location>
</feature>
<dbReference type="InterPro" id="IPR036737">
    <property type="entry name" value="OmpA-like_sf"/>
</dbReference>
<dbReference type="Pfam" id="PF00691">
    <property type="entry name" value="OmpA"/>
    <property type="match status" value="1"/>
</dbReference>
<dbReference type="CDD" id="cd07185">
    <property type="entry name" value="OmpA_C-like"/>
    <property type="match status" value="1"/>
</dbReference>
<reference evidence="3" key="1">
    <citation type="submission" date="2020-06" db="EMBL/GenBank/DDBJ databases">
        <title>Characterization of fructooligosaccharide metabolism and fructooligosaccharide-degrading enzymes in human commensal butyrate producers.</title>
        <authorList>
            <person name="Tanno H."/>
            <person name="Fujii T."/>
            <person name="Hirano K."/>
            <person name="Maeno S."/>
            <person name="Tonozuka T."/>
            <person name="Sakamoto M."/>
            <person name="Ohkuma M."/>
            <person name="Tochio T."/>
            <person name="Endo A."/>
        </authorList>
    </citation>
    <scope>NUCLEOTIDE SEQUENCE</scope>
    <source>
        <strain evidence="3">JCM 17466</strain>
    </source>
</reference>
<dbReference type="PROSITE" id="PS51123">
    <property type="entry name" value="OMPA_2"/>
    <property type="match status" value="1"/>
</dbReference>
<dbReference type="AlphaFoldDB" id="A0A916VCW4"/>
<proteinExistence type="predicted"/>
<gene>
    <name evidence="3" type="ORF">ANBU17_14480</name>
</gene>
<evidence type="ECO:0000313" key="4">
    <source>
        <dbReference type="Proteomes" id="UP000613208"/>
    </source>
</evidence>